<keyword evidence="5 7" id="KW-0732">Signal</keyword>
<proteinExistence type="inferred from homology"/>
<name>A0A438E379_VITVI</name>
<gene>
    <name evidence="8" type="ORF">CK203_094599</name>
</gene>
<comment type="similarity">
    <text evidence="2">Belongs to the plant rapid alkalinization factor (RALF) family.</text>
</comment>
<evidence type="ECO:0000313" key="9">
    <source>
        <dbReference type="Proteomes" id="UP000288805"/>
    </source>
</evidence>
<dbReference type="GO" id="GO:0005179">
    <property type="term" value="F:hormone activity"/>
    <property type="evidence" value="ECO:0007669"/>
    <property type="project" value="UniProtKB-KW"/>
</dbReference>
<feature type="signal peptide" evidence="7">
    <location>
        <begin position="1"/>
        <end position="24"/>
    </location>
</feature>
<keyword evidence="3" id="KW-0964">Secreted</keyword>
<dbReference type="EMBL" id="QGNW01001412">
    <property type="protein sequence ID" value="RVW42185.1"/>
    <property type="molecule type" value="Genomic_DNA"/>
</dbReference>
<evidence type="ECO:0000256" key="1">
    <source>
        <dbReference type="ARBA" id="ARBA00004613"/>
    </source>
</evidence>
<evidence type="ECO:0000256" key="2">
    <source>
        <dbReference type="ARBA" id="ARBA00009178"/>
    </source>
</evidence>
<dbReference type="Pfam" id="PF05498">
    <property type="entry name" value="RALF"/>
    <property type="match status" value="1"/>
</dbReference>
<dbReference type="AlphaFoldDB" id="A0A438E379"/>
<dbReference type="GO" id="GO:0040008">
    <property type="term" value="P:regulation of growth"/>
    <property type="evidence" value="ECO:0007669"/>
    <property type="project" value="UniProtKB-ARBA"/>
</dbReference>
<dbReference type="InterPro" id="IPR008801">
    <property type="entry name" value="RALF"/>
</dbReference>
<comment type="caution">
    <text evidence="8">The sequence shown here is derived from an EMBL/GenBank/DDBJ whole genome shotgun (WGS) entry which is preliminary data.</text>
</comment>
<evidence type="ECO:0000256" key="5">
    <source>
        <dbReference type="ARBA" id="ARBA00022729"/>
    </source>
</evidence>
<keyword evidence="4" id="KW-0372">Hormone</keyword>
<organism evidence="8 9">
    <name type="scientific">Vitis vinifera</name>
    <name type="common">Grape</name>
    <dbReference type="NCBI Taxonomy" id="29760"/>
    <lineage>
        <taxon>Eukaryota</taxon>
        <taxon>Viridiplantae</taxon>
        <taxon>Streptophyta</taxon>
        <taxon>Embryophyta</taxon>
        <taxon>Tracheophyta</taxon>
        <taxon>Spermatophyta</taxon>
        <taxon>Magnoliopsida</taxon>
        <taxon>eudicotyledons</taxon>
        <taxon>Gunneridae</taxon>
        <taxon>Pentapetalae</taxon>
        <taxon>rosids</taxon>
        <taxon>Vitales</taxon>
        <taxon>Vitaceae</taxon>
        <taxon>Viteae</taxon>
        <taxon>Vitis</taxon>
    </lineage>
</organism>
<protein>
    <submittedName>
        <fullName evidence="8">Uncharacterized protein</fullName>
    </submittedName>
</protein>
<dbReference type="GO" id="GO:0005576">
    <property type="term" value="C:extracellular region"/>
    <property type="evidence" value="ECO:0007669"/>
    <property type="project" value="UniProtKB-SubCell"/>
</dbReference>
<evidence type="ECO:0000256" key="6">
    <source>
        <dbReference type="ARBA" id="ARBA00023157"/>
    </source>
</evidence>
<evidence type="ECO:0000313" key="8">
    <source>
        <dbReference type="EMBL" id="RVW42185.1"/>
    </source>
</evidence>
<reference evidence="8 9" key="1">
    <citation type="journal article" date="2018" name="PLoS Genet.">
        <title>Population sequencing reveals clonal diversity and ancestral inbreeding in the grapevine cultivar Chardonnay.</title>
        <authorList>
            <person name="Roach M.J."/>
            <person name="Johnson D.L."/>
            <person name="Bohlmann J."/>
            <person name="van Vuuren H.J."/>
            <person name="Jones S.J."/>
            <person name="Pretorius I.S."/>
            <person name="Schmidt S.A."/>
            <person name="Borneman A.R."/>
        </authorList>
    </citation>
    <scope>NUCLEOTIDE SEQUENCE [LARGE SCALE GENOMIC DNA]</scope>
    <source>
        <strain evidence="9">cv. Chardonnay</strain>
        <tissue evidence="8">Leaf</tissue>
    </source>
</reference>
<dbReference type="Proteomes" id="UP000288805">
    <property type="component" value="Unassembled WGS sequence"/>
</dbReference>
<sequence length="233" mass="25383">MRMRLREGFCVLMILIASIHVVASQMTHHKKCLEATIAECFPGEELFMESEASYRFLAEARVKSISYGALTPDKGICKGSHQHTAAAYRAQTRGLTAAASLPIAAVQGPDDQTIIAPLTSGTPGPPLLFGIESPGYHYHERRAMNNTDTNLVLFRILASIHAISIVIAVTASSSPYTPVENIALDCGSHGHSTAPDGRKWTSDTGFKIHILPTSMHLPSPWPPPKTPFHWFLT</sequence>
<evidence type="ECO:0000256" key="3">
    <source>
        <dbReference type="ARBA" id="ARBA00022525"/>
    </source>
</evidence>
<comment type="subcellular location">
    <subcellularLocation>
        <location evidence="1">Secreted</location>
    </subcellularLocation>
</comment>
<evidence type="ECO:0000256" key="4">
    <source>
        <dbReference type="ARBA" id="ARBA00022702"/>
    </source>
</evidence>
<accession>A0A438E379</accession>
<evidence type="ECO:0000256" key="7">
    <source>
        <dbReference type="SAM" id="SignalP"/>
    </source>
</evidence>
<keyword evidence="6" id="KW-1015">Disulfide bond</keyword>
<feature type="chain" id="PRO_5019299863" evidence="7">
    <location>
        <begin position="25"/>
        <end position="233"/>
    </location>
</feature>